<evidence type="ECO:0000313" key="3">
    <source>
        <dbReference type="Proteomes" id="UP000000311"/>
    </source>
</evidence>
<dbReference type="InParanoid" id="E2ADF8"/>
<protein>
    <submittedName>
        <fullName evidence="2">Uncharacterized protein</fullName>
    </submittedName>
</protein>
<gene>
    <name evidence="2" type="ORF">EAG_09949</name>
</gene>
<dbReference type="Proteomes" id="UP000000311">
    <property type="component" value="Unassembled WGS sequence"/>
</dbReference>
<sequence length="284" mass="31810">MRIDCPFPRDENRLSVRLDIITPAIAFDYSEMLHFNRRPPVQENTTLLHIPGTLRREHTLTDTAELLLLLLLSRLCVYSSSQTSRRCIVAFERNSVSSHRVRFSECPTPDHLENTWNVSHPGLALPIATGTCGHVVEPCRVMEPPRPAPPRLIWGPTATPLGLENALRATSGNPRQSDRLREPRQDERTCNLSAYLSDWQPPARSVRHGWHLSNWFARFTTSGSTDPSIQILPPPPSRPPPSQIITIVGFLLLLMCVVFPYPGCSSPVFPTTTSLSSSALRKIV</sequence>
<feature type="region of interest" description="Disordered" evidence="1">
    <location>
        <begin position="167"/>
        <end position="186"/>
    </location>
</feature>
<reference evidence="2 3" key="1">
    <citation type="journal article" date="2010" name="Science">
        <title>Genomic comparison of the ants Camponotus floridanus and Harpegnathos saltator.</title>
        <authorList>
            <person name="Bonasio R."/>
            <person name="Zhang G."/>
            <person name="Ye C."/>
            <person name="Mutti N.S."/>
            <person name="Fang X."/>
            <person name="Qin N."/>
            <person name="Donahue G."/>
            <person name="Yang P."/>
            <person name="Li Q."/>
            <person name="Li C."/>
            <person name="Zhang P."/>
            <person name="Huang Z."/>
            <person name="Berger S.L."/>
            <person name="Reinberg D."/>
            <person name="Wang J."/>
            <person name="Liebig J."/>
        </authorList>
    </citation>
    <scope>NUCLEOTIDE SEQUENCE [LARGE SCALE GENOMIC DNA]</scope>
    <source>
        <strain evidence="3">C129</strain>
    </source>
</reference>
<keyword evidence="3" id="KW-1185">Reference proteome</keyword>
<feature type="compositionally biased region" description="Basic and acidic residues" evidence="1">
    <location>
        <begin position="176"/>
        <end position="186"/>
    </location>
</feature>
<dbReference type="EMBL" id="GL438750">
    <property type="protein sequence ID" value="EFN68520.1"/>
    <property type="molecule type" value="Genomic_DNA"/>
</dbReference>
<dbReference type="AlphaFoldDB" id="E2ADF8"/>
<accession>E2ADF8</accession>
<proteinExistence type="predicted"/>
<organism evidence="3">
    <name type="scientific">Camponotus floridanus</name>
    <name type="common">Florida carpenter ant</name>
    <dbReference type="NCBI Taxonomy" id="104421"/>
    <lineage>
        <taxon>Eukaryota</taxon>
        <taxon>Metazoa</taxon>
        <taxon>Ecdysozoa</taxon>
        <taxon>Arthropoda</taxon>
        <taxon>Hexapoda</taxon>
        <taxon>Insecta</taxon>
        <taxon>Pterygota</taxon>
        <taxon>Neoptera</taxon>
        <taxon>Endopterygota</taxon>
        <taxon>Hymenoptera</taxon>
        <taxon>Apocrita</taxon>
        <taxon>Aculeata</taxon>
        <taxon>Formicoidea</taxon>
        <taxon>Formicidae</taxon>
        <taxon>Formicinae</taxon>
        <taxon>Camponotus</taxon>
    </lineage>
</organism>
<evidence type="ECO:0000256" key="1">
    <source>
        <dbReference type="SAM" id="MobiDB-lite"/>
    </source>
</evidence>
<evidence type="ECO:0000313" key="2">
    <source>
        <dbReference type="EMBL" id="EFN68520.1"/>
    </source>
</evidence>
<name>E2ADF8_CAMFO</name>